<dbReference type="EMBL" id="CM056811">
    <property type="protein sequence ID" value="KAJ8634897.1"/>
    <property type="molecule type" value="Genomic_DNA"/>
</dbReference>
<sequence>MVPLEFCRLTELSFLDLSDNSLSGPIPSCFNLTNLEFMHLEKNAFSGSIPSALSKASYLTSLDIGYNDIVGVIPPWIGGLSKLRILLLRRNSLHGHIPIAICQLKNVSLLDLSYNHLSGQLPLCINNLTFGRSTLDSAFYMKDVCVYSILGFLDISKQENSAVVYSNLVVDDSDMTDKKTAVEFMTKNIWISYSLGILNYMSGVDLSCNQFTGEIPPEVGQLSGLHSLNLSSNQFIGPIPVAFETLSSIESLDLSYNRLNGTIPSELMKLTFLSVFSVAHNNLSGKIPYVKQFATFSESSYDGNPLLCGSPLNRSCISATHTIQDPKGEEDDDDDDDDNLVSFYAAFVGSYLVFLLGTIAFLYFTSQRRAVCFLHVIDSWCGFLLYKICMLFNCK</sequence>
<evidence type="ECO:0000313" key="2">
    <source>
        <dbReference type="Proteomes" id="UP001234297"/>
    </source>
</evidence>
<protein>
    <submittedName>
        <fullName evidence="1">Uncharacterized protein</fullName>
    </submittedName>
</protein>
<gene>
    <name evidence="1" type="ORF">MRB53_009164</name>
</gene>
<dbReference type="Proteomes" id="UP001234297">
    <property type="component" value="Chromosome 3"/>
</dbReference>
<organism evidence="1 2">
    <name type="scientific">Persea americana</name>
    <name type="common">Avocado</name>
    <dbReference type="NCBI Taxonomy" id="3435"/>
    <lineage>
        <taxon>Eukaryota</taxon>
        <taxon>Viridiplantae</taxon>
        <taxon>Streptophyta</taxon>
        <taxon>Embryophyta</taxon>
        <taxon>Tracheophyta</taxon>
        <taxon>Spermatophyta</taxon>
        <taxon>Magnoliopsida</taxon>
        <taxon>Magnoliidae</taxon>
        <taxon>Laurales</taxon>
        <taxon>Lauraceae</taxon>
        <taxon>Persea</taxon>
    </lineage>
</organism>
<proteinExistence type="predicted"/>
<evidence type="ECO:0000313" key="1">
    <source>
        <dbReference type="EMBL" id="KAJ8634897.1"/>
    </source>
</evidence>
<accession>A0ACC2LNB9</accession>
<reference evidence="1 2" key="1">
    <citation type="journal article" date="2022" name="Hortic Res">
        <title>A haplotype resolved chromosomal level avocado genome allows analysis of novel avocado genes.</title>
        <authorList>
            <person name="Nath O."/>
            <person name="Fletcher S.J."/>
            <person name="Hayward A."/>
            <person name="Shaw L.M."/>
            <person name="Masouleh A.K."/>
            <person name="Furtado A."/>
            <person name="Henry R.J."/>
            <person name="Mitter N."/>
        </authorList>
    </citation>
    <scope>NUCLEOTIDE SEQUENCE [LARGE SCALE GENOMIC DNA]</scope>
    <source>
        <strain evidence="2">cv. Hass</strain>
    </source>
</reference>
<keyword evidence="2" id="KW-1185">Reference proteome</keyword>
<comment type="caution">
    <text evidence="1">The sequence shown here is derived from an EMBL/GenBank/DDBJ whole genome shotgun (WGS) entry which is preliminary data.</text>
</comment>
<name>A0ACC2LNB9_PERAE</name>